<dbReference type="EMBL" id="LGRX02003401">
    <property type="protein sequence ID" value="KAK3282270.1"/>
    <property type="molecule type" value="Genomic_DNA"/>
</dbReference>
<sequence>MIRQKRMKLSDAYRTLMNVRAVVNPNVGFINQLIDFERSEFGFVTFDFGEYCIRELQNMYEESNTQATRKNCIKALEERPFSSDMGIVEAMVWLEDNCTLHKPWVVHSLGY</sequence>
<dbReference type="InterPro" id="IPR029021">
    <property type="entry name" value="Prot-tyrosine_phosphatase-like"/>
</dbReference>
<reference evidence="1 2" key="1">
    <citation type="journal article" date="2015" name="Genome Biol. Evol.">
        <title>Comparative Genomics of a Bacterivorous Green Alga Reveals Evolutionary Causalities and Consequences of Phago-Mixotrophic Mode of Nutrition.</title>
        <authorList>
            <person name="Burns J.A."/>
            <person name="Paasch A."/>
            <person name="Narechania A."/>
            <person name="Kim E."/>
        </authorList>
    </citation>
    <scope>NUCLEOTIDE SEQUENCE [LARGE SCALE GENOMIC DNA]</scope>
    <source>
        <strain evidence="1 2">PLY_AMNH</strain>
    </source>
</reference>
<dbReference type="AlphaFoldDB" id="A0AAE0GQG7"/>
<evidence type="ECO:0000313" key="2">
    <source>
        <dbReference type="Proteomes" id="UP001190700"/>
    </source>
</evidence>
<proteinExistence type="predicted"/>
<gene>
    <name evidence="1" type="ORF">CYMTET_9984</name>
</gene>
<organism evidence="1 2">
    <name type="scientific">Cymbomonas tetramitiformis</name>
    <dbReference type="NCBI Taxonomy" id="36881"/>
    <lineage>
        <taxon>Eukaryota</taxon>
        <taxon>Viridiplantae</taxon>
        <taxon>Chlorophyta</taxon>
        <taxon>Pyramimonadophyceae</taxon>
        <taxon>Pyramimonadales</taxon>
        <taxon>Pyramimonadaceae</taxon>
        <taxon>Cymbomonas</taxon>
    </lineage>
</organism>
<dbReference type="SUPFAM" id="SSF52799">
    <property type="entry name" value="(Phosphotyrosine protein) phosphatases II"/>
    <property type="match status" value="1"/>
</dbReference>
<dbReference type="Gene3D" id="3.90.190.10">
    <property type="entry name" value="Protein tyrosine phosphatase superfamily"/>
    <property type="match status" value="1"/>
</dbReference>
<evidence type="ECO:0000313" key="1">
    <source>
        <dbReference type="EMBL" id="KAK3282270.1"/>
    </source>
</evidence>
<comment type="caution">
    <text evidence="1">The sequence shown here is derived from an EMBL/GenBank/DDBJ whole genome shotgun (WGS) entry which is preliminary data.</text>
</comment>
<keyword evidence="2" id="KW-1185">Reference proteome</keyword>
<protein>
    <submittedName>
        <fullName evidence="1">Uncharacterized protein</fullName>
    </submittedName>
</protein>
<name>A0AAE0GQG7_9CHLO</name>
<dbReference type="Proteomes" id="UP001190700">
    <property type="component" value="Unassembled WGS sequence"/>
</dbReference>
<accession>A0AAE0GQG7</accession>